<dbReference type="PROSITE" id="PS00878">
    <property type="entry name" value="ODR_DC_2_1"/>
    <property type="match status" value="1"/>
</dbReference>
<comment type="caution">
    <text evidence="19">The sequence shown here is derived from an EMBL/GenBank/DDBJ whole genome shotgun (WGS) entry which is preliminary data.</text>
</comment>
<dbReference type="Pfam" id="PF02784">
    <property type="entry name" value="Orn_Arg_deC_N"/>
    <property type="match status" value="1"/>
</dbReference>
<proteinExistence type="inferred from homology"/>
<evidence type="ECO:0000256" key="6">
    <source>
        <dbReference type="ARBA" id="ARBA00022723"/>
    </source>
</evidence>
<reference evidence="19" key="2">
    <citation type="submission" date="2020-09" db="EMBL/GenBank/DDBJ databases">
        <authorList>
            <person name="Sun Q."/>
            <person name="Kim S."/>
        </authorList>
    </citation>
    <scope>NUCLEOTIDE SEQUENCE</scope>
    <source>
        <strain evidence="19">KCTC 12988</strain>
    </source>
</reference>
<evidence type="ECO:0000256" key="14">
    <source>
        <dbReference type="PIRSR" id="PIRSR001336-50"/>
    </source>
</evidence>
<feature type="domain" description="Arginine decarboxylase C-terminal helical" evidence="18">
    <location>
        <begin position="581"/>
        <end position="634"/>
    </location>
</feature>
<feature type="domain" description="Orn/DAP/Arg decarboxylase 2 N-terminal" evidence="16">
    <location>
        <begin position="91"/>
        <end position="345"/>
    </location>
</feature>
<keyword evidence="10" id="KW-0745">Spermidine biosynthesis</keyword>
<name>A0A918TVP6_9BACT</name>
<dbReference type="InterPro" id="IPR022653">
    <property type="entry name" value="De-COase2_pyr-phos_BS"/>
</dbReference>
<comment type="cofactor">
    <cofactor evidence="2">
        <name>Mg(2+)</name>
        <dbReference type="ChEBI" id="CHEBI:18420"/>
    </cofactor>
</comment>
<comment type="function">
    <text evidence="3">Catalyzes the biosynthesis of agmatine from arginine.</text>
</comment>
<keyword evidence="8" id="KW-0460">Magnesium</keyword>
<dbReference type="InterPro" id="IPR009006">
    <property type="entry name" value="Ala_racemase/Decarboxylase_C"/>
</dbReference>
<dbReference type="GO" id="GO:0046872">
    <property type="term" value="F:metal ion binding"/>
    <property type="evidence" value="ECO:0007669"/>
    <property type="project" value="UniProtKB-KW"/>
</dbReference>
<keyword evidence="11" id="KW-0620">Polyamine biosynthesis</keyword>
<dbReference type="InterPro" id="IPR002985">
    <property type="entry name" value="Arg_decrbxlase"/>
</dbReference>
<evidence type="ECO:0000256" key="13">
    <source>
        <dbReference type="NCBIfam" id="TIGR01273"/>
    </source>
</evidence>
<keyword evidence="20" id="KW-1185">Reference proteome</keyword>
<keyword evidence="7" id="KW-0210">Decarboxylase</keyword>
<comment type="cofactor">
    <cofactor evidence="1 14">
        <name>pyridoxal 5'-phosphate</name>
        <dbReference type="ChEBI" id="CHEBI:597326"/>
    </cofactor>
</comment>
<feature type="active site" description="Proton donor" evidence="15">
    <location>
        <position position="502"/>
    </location>
</feature>
<evidence type="ECO:0000259" key="17">
    <source>
        <dbReference type="Pfam" id="PF17810"/>
    </source>
</evidence>
<evidence type="ECO:0000256" key="5">
    <source>
        <dbReference type="ARBA" id="ARBA00012426"/>
    </source>
</evidence>
<feature type="domain" description="Arginine decarboxylase helical bundle" evidence="17">
    <location>
        <begin position="371"/>
        <end position="449"/>
    </location>
</feature>
<dbReference type="InterPro" id="IPR000183">
    <property type="entry name" value="Orn/DAP/Arg_de-COase"/>
</dbReference>
<dbReference type="GO" id="GO:0008295">
    <property type="term" value="P:spermidine biosynthetic process"/>
    <property type="evidence" value="ECO:0007669"/>
    <property type="project" value="UniProtKB-UniRule"/>
</dbReference>
<dbReference type="PANTHER" id="PTHR43295">
    <property type="entry name" value="ARGININE DECARBOXYLASE"/>
    <property type="match status" value="1"/>
</dbReference>
<sequence length="636" mass="71394">MPTWIPENSRDLYGLDRWGNGYFDLNKEGEVTVKLRDQETGKEVPISLPKVIEGMTERGWAMPLNLRFRDLLDRRIEHLNGAFQKAIASAGYQGKYRGVYPIKVNQQQQVVEEISEFGKKFNYGLECGSKPELLAALAYQHNPDALIICNGYKDTEFIDLALRATQMGLHVILVLEMPSELPSIIDRSKALGIRPELGIRFRLSTKSEGHWADSGGDRSVFGLNTGQVIDTIDILKENDFLDTLKLFHFHQGSQLPNIRSIREAVSEASRVYVSLVQEGAPMGFLDLGGGLAVDYDGSSSSGPSSANYSLDEYAADLIETVQETCDQAQVAHPTIVTESGRAIVAYYSVLVFNILDVTTFHVPDAPESPSPDSHPMLLNIADVVARVSPQTLNECFNDSLFYRDKIRALFTLGTINLRDRALGEKLYWHIMTLIANHLREQDHIPEDLTQIDENLTDFYYANLSVFQSLPDAWAIGQLFPIMPLHRHHEEPTRPAIIADITCDCDGKIDKFIDRDSTRNHLPLHPFNPEEGKPYYLGAFLTGAYQETLGDLHNLLGDPNVVSVSIENGELSLTHEVEGDTVADVLTYVEYNPKDLEARFRRFAEASVKAGRITAAQRKETMQAFRETLNGYTYYED</sequence>
<dbReference type="EMBL" id="BMXI01000018">
    <property type="protein sequence ID" value="GHC64634.1"/>
    <property type="molecule type" value="Genomic_DNA"/>
</dbReference>
<dbReference type="Gene3D" id="3.20.20.10">
    <property type="entry name" value="Alanine racemase"/>
    <property type="match status" value="1"/>
</dbReference>
<evidence type="ECO:0000256" key="11">
    <source>
        <dbReference type="ARBA" id="ARBA00023115"/>
    </source>
</evidence>
<organism evidence="19 20">
    <name type="scientific">Roseibacillus persicicus</name>
    <dbReference type="NCBI Taxonomy" id="454148"/>
    <lineage>
        <taxon>Bacteria</taxon>
        <taxon>Pseudomonadati</taxon>
        <taxon>Verrucomicrobiota</taxon>
        <taxon>Verrucomicrobiia</taxon>
        <taxon>Verrucomicrobiales</taxon>
        <taxon>Verrucomicrobiaceae</taxon>
        <taxon>Roseibacillus</taxon>
    </lineage>
</organism>
<keyword evidence="6" id="KW-0479">Metal-binding</keyword>
<protein>
    <recommendedName>
        <fullName evidence="5 13">Arginine decarboxylase</fullName>
        <ecNumber evidence="5 13">4.1.1.19</ecNumber>
    </recommendedName>
</protein>
<evidence type="ECO:0000313" key="19">
    <source>
        <dbReference type="EMBL" id="GHC64634.1"/>
    </source>
</evidence>
<dbReference type="Gene3D" id="2.40.37.10">
    <property type="entry name" value="Lyase, Ornithine Decarboxylase, Chain A, domain 1"/>
    <property type="match status" value="1"/>
</dbReference>
<dbReference type="Proteomes" id="UP000644507">
    <property type="component" value="Unassembled WGS sequence"/>
</dbReference>
<dbReference type="InterPro" id="IPR041128">
    <property type="entry name" value="Arg_decarbox_C"/>
</dbReference>
<dbReference type="SUPFAM" id="SSF50621">
    <property type="entry name" value="Alanine racemase C-terminal domain-like"/>
    <property type="match status" value="1"/>
</dbReference>
<dbReference type="Gene3D" id="1.10.287.3440">
    <property type="match status" value="1"/>
</dbReference>
<comment type="similarity">
    <text evidence="4">Belongs to the Orn/Lys/Arg decarboxylase class-II family. SpeA subfamily.</text>
</comment>
<reference evidence="19" key="1">
    <citation type="journal article" date="2014" name="Int. J. Syst. Evol. Microbiol.">
        <title>Complete genome sequence of Corynebacterium casei LMG S-19264T (=DSM 44701T), isolated from a smear-ripened cheese.</title>
        <authorList>
            <consortium name="US DOE Joint Genome Institute (JGI-PGF)"/>
            <person name="Walter F."/>
            <person name="Albersmeier A."/>
            <person name="Kalinowski J."/>
            <person name="Ruckert C."/>
        </authorList>
    </citation>
    <scope>NUCLEOTIDE SEQUENCE</scope>
    <source>
        <strain evidence="19">KCTC 12988</strain>
    </source>
</reference>
<dbReference type="PIRSF" id="PIRSF001336">
    <property type="entry name" value="Arg_decrbxlase"/>
    <property type="match status" value="1"/>
</dbReference>
<evidence type="ECO:0000256" key="8">
    <source>
        <dbReference type="ARBA" id="ARBA00022842"/>
    </source>
</evidence>
<dbReference type="NCBIfam" id="TIGR01273">
    <property type="entry name" value="speA"/>
    <property type="match status" value="1"/>
</dbReference>
<evidence type="ECO:0000256" key="12">
    <source>
        <dbReference type="ARBA" id="ARBA00023239"/>
    </source>
</evidence>
<evidence type="ECO:0000256" key="4">
    <source>
        <dbReference type="ARBA" id="ARBA00008357"/>
    </source>
</evidence>
<dbReference type="SUPFAM" id="SSF51419">
    <property type="entry name" value="PLP-binding barrel"/>
    <property type="match status" value="1"/>
</dbReference>
<dbReference type="GO" id="GO:0006527">
    <property type="term" value="P:L-arginine catabolic process"/>
    <property type="evidence" value="ECO:0007669"/>
    <property type="project" value="InterPro"/>
</dbReference>
<dbReference type="AlphaFoldDB" id="A0A918TVP6"/>
<dbReference type="Pfam" id="PF17810">
    <property type="entry name" value="Arg_decarb_HB"/>
    <property type="match status" value="1"/>
</dbReference>
<dbReference type="Pfam" id="PF17944">
    <property type="entry name" value="Arg_decarbox_C"/>
    <property type="match status" value="1"/>
</dbReference>
<dbReference type="NCBIfam" id="NF003763">
    <property type="entry name" value="PRK05354.1"/>
    <property type="match status" value="1"/>
</dbReference>
<dbReference type="Gene3D" id="1.20.58.930">
    <property type="match status" value="1"/>
</dbReference>
<evidence type="ECO:0000256" key="10">
    <source>
        <dbReference type="ARBA" id="ARBA00023066"/>
    </source>
</evidence>
<evidence type="ECO:0000256" key="7">
    <source>
        <dbReference type="ARBA" id="ARBA00022793"/>
    </source>
</evidence>
<evidence type="ECO:0000259" key="16">
    <source>
        <dbReference type="Pfam" id="PF02784"/>
    </source>
</evidence>
<evidence type="ECO:0000313" key="20">
    <source>
        <dbReference type="Proteomes" id="UP000644507"/>
    </source>
</evidence>
<evidence type="ECO:0000256" key="3">
    <source>
        <dbReference type="ARBA" id="ARBA00002257"/>
    </source>
</evidence>
<dbReference type="PRINTS" id="PR01179">
    <property type="entry name" value="ODADCRBXLASE"/>
</dbReference>
<evidence type="ECO:0000256" key="2">
    <source>
        <dbReference type="ARBA" id="ARBA00001946"/>
    </source>
</evidence>
<evidence type="ECO:0000256" key="9">
    <source>
        <dbReference type="ARBA" id="ARBA00022898"/>
    </source>
</evidence>
<accession>A0A918TVP6</accession>
<dbReference type="PANTHER" id="PTHR43295:SF9">
    <property type="entry name" value="BIOSYNTHETIC ARGININE DECARBOXYLASE"/>
    <property type="match status" value="1"/>
</dbReference>
<dbReference type="InterPro" id="IPR022644">
    <property type="entry name" value="De-COase2_N"/>
</dbReference>
<evidence type="ECO:0000259" key="18">
    <source>
        <dbReference type="Pfam" id="PF17944"/>
    </source>
</evidence>
<keyword evidence="9 14" id="KW-0663">Pyridoxal phosphate</keyword>
<gene>
    <name evidence="19" type="primary">speA</name>
    <name evidence="19" type="ORF">GCM10007100_35320</name>
</gene>
<dbReference type="CDD" id="cd06830">
    <property type="entry name" value="PLPDE_III_ADC"/>
    <property type="match status" value="1"/>
</dbReference>
<dbReference type="PRINTS" id="PR01180">
    <property type="entry name" value="ARGDCRBXLASE"/>
</dbReference>
<evidence type="ECO:0000256" key="1">
    <source>
        <dbReference type="ARBA" id="ARBA00001933"/>
    </source>
</evidence>
<dbReference type="InterPro" id="IPR029066">
    <property type="entry name" value="PLP-binding_barrel"/>
</dbReference>
<dbReference type="InterPro" id="IPR040634">
    <property type="entry name" value="Arg_decarb_HB"/>
</dbReference>
<keyword evidence="12" id="KW-0456">Lyase</keyword>
<evidence type="ECO:0000256" key="15">
    <source>
        <dbReference type="PIRSR" id="PIRSR600183-50"/>
    </source>
</evidence>
<feature type="modified residue" description="N6-(pyridoxal phosphate)lysine" evidence="14">
    <location>
        <position position="103"/>
    </location>
</feature>
<dbReference type="RefSeq" id="WP_229809579.1">
    <property type="nucleotide sequence ID" value="NZ_BMXI01000018.1"/>
</dbReference>
<dbReference type="GO" id="GO:0008792">
    <property type="term" value="F:arginine decarboxylase activity"/>
    <property type="evidence" value="ECO:0007669"/>
    <property type="project" value="UniProtKB-UniRule"/>
</dbReference>
<dbReference type="EC" id="4.1.1.19" evidence="5 13"/>